<dbReference type="EMBL" id="AATS01000013">
    <property type="protein sequence ID" value="EAU54017.1"/>
    <property type="molecule type" value="Genomic_DNA"/>
</dbReference>
<dbReference type="HOGENOM" id="CLU_113195_0_2_0"/>
<gene>
    <name evidence="2" type="ORF">SPV1_03233</name>
</gene>
<keyword evidence="1" id="KW-0812">Transmembrane</keyword>
<accession>Q0EXN0</accession>
<proteinExistence type="predicted"/>
<keyword evidence="1" id="KW-1133">Transmembrane helix</keyword>
<keyword evidence="3" id="KW-1185">Reference proteome</keyword>
<dbReference type="OrthoDB" id="5406089at2"/>
<dbReference type="RefSeq" id="WP_009850959.1">
    <property type="nucleotide sequence ID" value="NZ_DS022295.1"/>
</dbReference>
<keyword evidence="1" id="KW-0472">Membrane</keyword>
<dbReference type="Proteomes" id="UP000005297">
    <property type="component" value="Unassembled WGS sequence"/>
</dbReference>
<dbReference type="InterPro" id="IPR025489">
    <property type="entry name" value="DUF4381"/>
</dbReference>
<name>Q0EXN0_9PROT</name>
<organism evidence="2 3">
    <name type="scientific">Mariprofundus ferrooxydans PV-1</name>
    <dbReference type="NCBI Taxonomy" id="314345"/>
    <lineage>
        <taxon>Bacteria</taxon>
        <taxon>Pseudomonadati</taxon>
        <taxon>Pseudomonadota</taxon>
        <taxon>Candidatius Mariprofundia</taxon>
        <taxon>Mariprofundales</taxon>
        <taxon>Mariprofundaceae</taxon>
        <taxon>Mariprofundus</taxon>
    </lineage>
</organism>
<dbReference type="STRING" id="314344.AL013_12360"/>
<evidence type="ECO:0000313" key="3">
    <source>
        <dbReference type="Proteomes" id="UP000005297"/>
    </source>
</evidence>
<dbReference type="InParanoid" id="Q0EXN0"/>
<evidence type="ECO:0000313" key="2">
    <source>
        <dbReference type="EMBL" id="EAU54017.1"/>
    </source>
</evidence>
<evidence type="ECO:0000256" key="1">
    <source>
        <dbReference type="SAM" id="Phobius"/>
    </source>
</evidence>
<dbReference type="AlphaFoldDB" id="Q0EXN0"/>
<dbReference type="Pfam" id="PF14316">
    <property type="entry name" value="DUF4381"/>
    <property type="match status" value="1"/>
</dbReference>
<protein>
    <recommendedName>
        <fullName evidence="4">DUF4381 domain-containing protein</fullName>
    </recommendedName>
</protein>
<feature type="transmembrane region" description="Helical" evidence="1">
    <location>
        <begin position="32"/>
        <end position="50"/>
    </location>
</feature>
<evidence type="ECO:0008006" key="4">
    <source>
        <dbReference type="Google" id="ProtNLM"/>
    </source>
</evidence>
<sequence>MKQGAVKPDALSQLHDIHLPQAISWWPPAPGWWGLTLLVCLLVAGGWYLWRWWRKRDPAPSEKALLAEALREMDQIDDALESGDVAAIATLSALMRRIAVQLDAGTAGLTGDLWLEWLDDRWQQDDFTAGAGRTLIEAPYRPVSTGDTMALGRVCRDWLKAQR</sequence>
<comment type="caution">
    <text evidence="2">The sequence shown here is derived from an EMBL/GenBank/DDBJ whole genome shotgun (WGS) entry which is preliminary data.</text>
</comment>
<reference evidence="2 3" key="1">
    <citation type="submission" date="2006-09" db="EMBL/GenBank/DDBJ databases">
        <authorList>
            <person name="Emerson D."/>
            <person name="Ferriera S."/>
            <person name="Johnson J."/>
            <person name="Kravitz S."/>
            <person name="Halpern A."/>
            <person name="Remington K."/>
            <person name="Beeson K."/>
            <person name="Tran B."/>
            <person name="Rogers Y.-H."/>
            <person name="Friedman R."/>
            <person name="Venter J.C."/>
        </authorList>
    </citation>
    <scope>NUCLEOTIDE SEQUENCE [LARGE SCALE GENOMIC DNA]</scope>
    <source>
        <strain evidence="2 3">PV-1</strain>
    </source>
</reference>